<dbReference type="EMBL" id="FTOD01000004">
    <property type="protein sequence ID" value="SIS74812.1"/>
    <property type="molecule type" value="Genomic_DNA"/>
</dbReference>
<dbReference type="Pfam" id="PF19539">
    <property type="entry name" value="DUF6063"/>
    <property type="match status" value="1"/>
</dbReference>
<evidence type="ECO:0000313" key="1">
    <source>
        <dbReference type="EMBL" id="SIS74812.1"/>
    </source>
</evidence>
<gene>
    <name evidence="1" type="ORF">SAMN05421790_104257</name>
</gene>
<accession>A0A1N7LLZ4</accession>
<protein>
    <submittedName>
        <fullName evidence="1">Uncharacterized protein</fullName>
    </submittedName>
</protein>
<reference evidence="2" key="1">
    <citation type="submission" date="2017-01" db="EMBL/GenBank/DDBJ databases">
        <authorList>
            <person name="Varghese N."/>
            <person name="Submissions S."/>
        </authorList>
    </citation>
    <scope>NUCLEOTIDE SEQUENCE [LARGE SCALE GENOMIC DNA]</scope>
    <source>
        <strain evidence="2">DSM 45196</strain>
    </source>
</reference>
<evidence type="ECO:0000313" key="2">
    <source>
        <dbReference type="Proteomes" id="UP000186795"/>
    </source>
</evidence>
<keyword evidence="2" id="KW-1185">Reference proteome</keyword>
<sequence>MAWEQDEVTWAFRLFLKLLREGEIPADEREFHFAYQRTGVRDVLEHVIEPEADVKIFSTESALYLSPGISNQYFGYSNEELRKQLNLKNNQELYLAYFVLLCLFAKFYNSEDQQGSSRQFVSIEELEKTVTDHITSIREAEEEDLAHIEESEGIHLRSAAELWLEIPSFDDRVKNLKRAINNRVSFILRVLGFMEKEGLLHVLEEREIRLLPKCHYLITHYYFNRQRKENLLQLLSQPLTFKKEDSR</sequence>
<proteinExistence type="predicted"/>
<dbReference type="Proteomes" id="UP000186795">
    <property type="component" value="Unassembled WGS sequence"/>
</dbReference>
<dbReference type="InterPro" id="IPR045707">
    <property type="entry name" value="DUF6063"/>
</dbReference>
<dbReference type="RefSeq" id="WP_076524554.1">
    <property type="nucleotide sequence ID" value="NZ_CP048103.1"/>
</dbReference>
<organism evidence="1 2">
    <name type="scientific">Kroppenstedtia eburnea</name>
    <dbReference type="NCBI Taxonomy" id="714067"/>
    <lineage>
        <taxon>Bacteria</taxon>
        <taxon>Bacillati</taxon>
        <taxon>Bacillota</taxon>
        <taxon>Bacilli</taxon>
        <taxon>Bacillales</taxon>
        <taxon>Thermoactinomycetaceae</taxon>
        <taxon>Kroppenstedtia</taxon>
    </lineage>
</organism>
<name>A0A1N7LLZ4_9BACL</name>
<dbReference type="AlphaFoldDB" id="A0A1N7LLZ4"/>
<dbReference type="OrthoDB" id="2380372at2"/>